<proteinExistence type="predicted"/>
<gene>
    <name evidence="1" type="ORF">Gogos_004704</name>
</gene>
<organism evidence="1 2">
    <name type="scientific">Gossypium gossypioides</name>
    <name type="common">Mexican cotton</name>
    <name type="synonym">Selera gossypioides</name>
    <dbReference type="NCBI Taxonomy" id="34282"/>
    <lineage>
        <taxon>Eukaryota</taxon>
        <taxon>Viridiplantae</taxon>
        <taxon>Streptophyta</taxon>
        <taxon>Embryophyta</taxon>
        <taxon>Tracheophyta</taxon>
        <taxon>Spermatophyta</taxon>
        <taxon>Magnoliopsida</taxon>
        <taxon>eudicotyledons</taxon>
        <taxon>Gunneridae</taxon>
        <taxon>Pentapetalae</taxon>
        <taxon>rosids</taxon>
        <taxon>malvids</taxon>
        <taxon>Malvales</taxon>
        <taxon>Malvaceae</taxon>
        <taxon>Malvoideae</taxon>
        <taxon>Gossypium</taxon>
    </lineage>
</organism>
<protein>
    <submittedName>
        <fullName evidence="1">Uncharacterized protein</fullName>
    </submittedName>
</protein>
<dbReference type="EMBL" id="JABEZY010000010">
    <property type="protein sequence ID" value="MBA0747824.1"/>
    <property type="molecule type" value="Genomic_DNA"/>
</dbReference>
<name>A0A7J9CHQ5_GOSGO</name>
<dbReference type="Proteomes" id="UP000593579">
    <property type="component" value="Unassembled WGS sequence"/>
</dbReference>
<sequence length="40" mass="4849">MQHTMGDFANRQWGSWPEIVRAIFFYRTRRSINEFISRSG</sequence>
<dbReference type="OrthoDB" id="10404299at2759"/>
<evidence type="ECO:0000313" key="1">
    <source>
        <dbReference type="EMBL" id="MBA0747824.1"/>
    </source>
</evidence>
<keyword evidence="2" id="KW-1185">Reference proteome</keyword>
<reference evidence="1 2" key="1">
    <citation type="journal article" date="2019" name="Genome Biol. Evol.">
        <title>Insights into the evolution of the New World diploid cottons (Gossypium, subgenus Houzingenia) based on genome sequencing.</title>
        <authorList>
            <person name="Grover C.E."/>
            <person name="Arick M.A. 2nd"/>
            <person name="Thrash A."/>
            <person name="Conover J.L."/>
            <person name="Sanders W.S."/>
            <person name="Peterson D.G."/>
            <person name="Frelichowski J.E."/>
            <person name="Scheffler J.A."/>
            <person name="Scheffler B.E."/>
            <person name="Wendel J.F."/>
        </authorList>
    </citation>
    <scope>NUCLEOTIDE SEQUENCE [LARGE SCALE GENOMIC DNA]</scope>
    <source>
        <strain evidence="1">5</strain>
        <tissue evidence="1">Leaf</tissue>
    </source>
</reference>
<comment type="caution">
    <text evidence="1">The sequence shown here is derived from an EMBL/GenBank/DDBJ whole genome shotgun (WGS) entry which is preliminary data.</text>
</comment>
<accession>A0A7J9CHQ5</accession>
<dbReference type="AlphaFoldDB" id="A0A7J9CHQ5"/>
<evidence type="ECO:0000313" key="2">
    <source>
        <dbReference type="Proteomes" id="UP000593579"/>
    </source>
</evidence>